<dbReference type="PANTHER" id="PTHR16943:SF8">
    <property type="entry name" value="2-METHYLCITRATE DEHYDRATASE"/>
    <property type="match status" value="1"/>
</dbReference>
<evidence type="ECO:0000313" key="4">
    <source>
        <dbReference type="Proteomes" id="UP001271007"/>
    </source>
</evidence>
<evidence type="ECO:0000256" key="1">
    <source>
        <dbReference type="ARBA" id="ARBA00006174"/>
    </source>
</evidence>
<dbReference type="InterPro" id="IPR005656">
    <property type="entry name" value="MmgE_PrpD"/>
</dbReference>
<dbReference type="GO" id="GO:0016829">
    <property type="term" value="F:lyase activity"/>
    <property type="evidence" value="ECO:0007669"/>
    <property type="project" value="InterPro"/>
</dbReference>
<comment type="caution">
    <text evidence="3">The sequence shown here is derived from an EMBL/GenBank/DDBJ whole genome shotgun (WGS) entry which is preliminary data.</text>
</comment>
<organism evidence="3 4">
    <name type="scientific">Extremus antarcticus</name>
    <dbReference type="NCBI Taxonomy" id="702011"/>
    <lineage>
        <taxon>Eukaryota</taxon>
        <taxon>Fungi</taxon>
        <taxon>Dikarya</taxon>
        <taxon>Ascomycota</taxon>
        <taxon>Pezizomycotina</taxon>
        <taxon>Dothideomycetes</taxon>
        <taxon>Dothideomycetidae</taxon>
        <taxon>Mycosphaerellales</taxon>
        <taxon>Extremaceae</taxon>
        <taxon>Extremus</taxon>
    </lineage>
</organism>
<sequence length="477" mass="50397">MATQPEPTLTELAAKRLLTIRDRELPPVLQQQAILCVLDYIGALVSGAAVPWAGALLEYARGKPLRLGLRTLTQRRKAREQDLPMWCHSIAHSVIRDDMHLQAGAHIGVMVIPAALALAERDGWDADQLLKGVVGGYEMAAFLGAALRSSKSSNEHFRPSGIIGAFGAAGAAIAGAAQRDPRVTTDVAANALGLAANMGSGFNEWAWAGGSEIITQMGSAARGGLFSFDLAVAGIESSATALEGRSGLFAAHALAGGAHVAALQFETQLSKSGIGAGITGARFKPYAGCNFVQTPIATASVLSKTIVERGQAVEDIVGVIIVTSTAARKYPGCNFQGPFQTVQQSKMSLQYAVSAAISFRGQMSEESYVQFQNETLQHLIEACAAEADSAYAVALSKEGKQPCRITVQTRDGTEYTEALDDVPWLGADAVKDRCKTELGKRFDAATARRIFDAVYSLALGKSQCIPADVCELLAKLK</sequence>
<reference evidence="3" key="1">
    <citation type="submission" date="2023-04" db="EMBL/GenBank/DDBJ databases">
        <title>Black Yeasts Isolated from many extreme environments.</title>
        <authorList>
            <person name="Coleine C."/>
            <person name="Stajich J.E."/>
            <person name="Selbmann L."/>
        </authorList>
    </citation>
    <scope>NUCLEOTIDE SEQUENCE</scope>
    <source>
        <strain evidence="3">CCFEE 5312</strain>
    </source>
</reference>
<feature type="domain" description="MmgE/PrpD N-terminal" evidence="2">
    <location>
        <begin position="20"/>
        <end position="252"/>
    </location>
</feature>
<keyword evidence="4" id="KW-1185">Reference proteome</keyword>
<name>A0AAJ0DG83_9PEZI</name>
<dbReference type="EMBL" id="JAWDJX010000016">
    <property type="protein sequence ID" value="KAK3053495.1"/>
    <property type="molecule type" value="Genomic_DNA"/>
</dbReference>
<dbReference type="InterPro" id="IPR042183">
    <property type="entry name" value="MmgE/PrpD_sf_1"/>
</dbReference>
<dbReference type="AlphaFoldDB" id="A0AAJ0DG83"/>
<dbReference type="SUPFAM" id="SSF103378">
    <property type="entry name" value="2-methylcitrate dehydratase PrpD"/>
    <property type="match status" value="1"/>
</dbReference>
<comment type="similarity">
    <text evidence="1">Belongs to the PrpD family.</text>
</comment>
<dbReference type="Pfam" id="PF03972">
    <property type="entry name" value="MmgE_PrpD_N"/>
    <property type="match status" value="1"/>
</dbReference>
<dbReference type="InterPro" id="IPR036148">
    <property type="entry name" value="MmgE/PrpD_sf"/>
</dbReference>
<protein>
    <recommendedName>
        <fullName evidence="2">MmgE/PrpD N-terminal domain-containing protein</fullName>
    </recommendedName>
</protein>
<dbReference type="PANTHER" id="PTHR16943">
    <property type="entry name" value="2-METHYLCITRATE DEHYDRATASE-RELATED"/>
    <property type="match status" value="1"/>
</dbReference>
<dbReference type="InterPro" id="IPR042188">
    <property type="entry name" value="MmgE/PrpD_sf_2"/>
</dbReference>
<dbReference type="Proteomes" id="UP001271007">
    <property type="component" value="Unassembled WGS sequence"/>
</dbReference>
<accession>A0AAJ0DG83</accession>
<dbReference type="Gene3D" id="3.30.1330.120">
    <property type="entry name" value="2-methylcitrate dehydratase PrpD"/>
    <property type="match status" value="1"/>
</dbReference>
<dbReference type="Gene3D" id="1.10.4100.10">
    <property type="entry name" value="2-methylcitrate dehydratase PrpD"/>
    <property type="match status" value="1"/>
</dbReference>
<gene>
    <name evidence="3" type="ORF">LTR09_005664</name>
</gene>
<evidence type="ECO:0000259" key="2">
    <source>
        <dbReference type="Pfam" id="PF03972"/>
    </source>
</evidence>
<proteinExistence type="inferred from homology"/>
<dbReference type="InterPro" id="IPR045336">
    <property type="entry name" value="MmgE_PrpD_N"/>
</dbReference>
<evidence type="ECO:0000313" key="3">
    <source>
        <dbReference type="EMBL" id="KAK3053495.1"/>
    </source>
</evidence>